<keyword evidence="1" id="KW-0812">Transmembrane</keyword>
<dbReference type="EMBL" id="CP006644">
    <property type="protein sequence ID" value="AHE54383.1"/>
    <property type="molecule type" value="Genomic_DNA"/>
</dbReference>
<proteinExistence type="predicted"/>
<dbReference type="STRING" id="1123269.NX02_13445"/>
<organism evidence="2 3">
    <name type="scientific">Sphingomonas sanxanigenens DSM 19645 = NX02</name>
    <dbReference type="NCBI Taxonomy" id="1123269"/>
    <lineage>
        <taxon>Bacteria</taxon>
        <taxon>Pseudomonadati</taxon>
        <taxon>Pseudomonadota</taxon>
        <taxon>Alphaproteobacteria</taxon>
        <taxon>Sphingomonadales</taxon>
        <taxon>Sphingomonadaceae</taxon>
        <taxon>Sphingomonas</taxon>
    </lineage>
</organism>
<dbReference type="Proteomes" id="UP000018851">
    <property type="component" value="Chromosome"/>
</dbReference>
<sequence>MTTTLPHPRTTLVRILVPALLVAALLFLATRLFQTAPPPAPAPLPGAPPILLGSGSPQTYAEAVARADEAIDGAARRARHMPGQWLPLESLARAQFDRARLTGDLASYIAARDSFARAFEGLPPKTGPHLSRAEFALGTHDLAAASADLDAVEAYATIPEPAEQAEIQAMRGDIAFYRGDYSRASRHYRAAAATAPATGIDVRLATRSMRLGRFDEALRLLDLAEREAKTITPQILARIELQRGMIERARGDWPAATRHFDKALAVYPGWWLAEQQRAAMAALAGDIGGAIRRFQALATRSGLPEPMDALAALYRVSGDSARSRAWAARAGALWDARVAAFPAAFAQHAIDHHLAFGDPDRALRLARQSFAARPFGETAIALAASLIATGYPDRAIAVLAEVDRTGWVSAEQHLLAAQALAMLGRGADAEAERARAQAIDPHSSDRNPALLWFDH</sequence>
<evidence type="ECO:0000256" key="1">
    <source>
        <dbReference type="SAM" id="Phobius"/>
    </source>
</evidence>
<dbReference type="HOGENOM" id="CLU_626628_0_0_5"/>
<dbReference type="InterPro" id="IPR019734">
    <property type="entry name" value="TPR_rpt"/>
</dbReference>
<dbReference type="eggNOG" id="COG0457">
    <property type="taxonomic scope" value="Bacteria"/>
</dbReference>
<evidence type="ECO:0000313" key="3">
    <source>
        <dbReference type="Proteomes" id="UP000018851"/>
    </source>
</evidence>
<gene>
    <name evidence="2" type="ORF">NX02_13445</name>
</gene>
<dbReference type="Gene3D" id="1.25.40.10">
    <property type="entry name" value="Tetratricopeptide repeat domain"/>
    <property type="match status" value="1"/>
</dbReference>
<keyword evidence="1" id="KW-1133">Transmembrane helix</keyword>
<dbReference type="OrthoDB" id="5727094at2"/>
<protein>
    <submittedName>
        <fullName evidence="2">Uncharacterized protein</fullName>
    </submittedName>
</protein>
<dbReference type="InterPro" id="IPR011990">
    <property type="entry name" value="TPR-like_helical_dom_sf"/>
</dbReference>
<dbReference type="PATRIC" id="fig|1123269.5.peg.2618"/>
<evidence type="ECO:0000313" key="2">
    <source>
        <dbReference type="EMBL" id="AHE54383.1"/>
    </source>
</evidence>
<keyword evidence="3" id="KW-1185">Reference proteome</keyword>
<dbReference type="RefSeq" id="WP_025292587.1">
    <property type="nucleotide sequence ID" value="NZ_CP006644.1"/>
</dbReference>
<name>W0ADK0_9SPHN</name>
<dbReference type="SUPFAM" id="SSF81901">
    <property type="entry name" value="HCP-like"/>
    <property type="match status" value="1"/>
</dbReference>
<dbReference type="SUPFAM" id="SSF48452">
    <property type="entry name" value="TPR-like"/>
    <property type="match status" value="1"/>
</dbReference>
<dbReference type="AlphaFoldDB" id="W0ADK0"/>
<accession>W0ADK0</accession>
<dbReference type="SMART" id="SM00028">
    <property type="entry name" value="TPR"/>
    <property type="match status" value="3"/>
</dbReference>
<feature type="transmembrane region" description="Helical" evidence="1">
    <location>
        <begin position="12"/>
        <end position="33"/>
    </location>
</feature>
<dbReference type="KEGG" id="ssan:NX02_13445"/>
<reference evidence="2 3" key="1">
    <citation type="submission" date="2013-07" db="EMBL/GenBank/DDBJ databases">
        <title>Completed genome of Sphingomonas sanxanigenens NX02.</title>
        <authorList>
            <person name="Ma T."/>
            <person name="Huang H."/>
            <person name="Wu M."/>
            <person name="Li X."/>
            <person name="Li G."/>
        </authorList>
    </citation>
    <scope>NUCLEOTIDE SEQUENCE [LARGE SCALE GENOMIC DNA]</scope>
    <source>
        <strain evidence="2 3">NX02</strain>
    </source>
</reference>
<keyword evidence="1" id="KW-0472">Membrane</keyword>